<name>A0ABV2X890_9NOCA</name>
<dbReference type="InterPro" id="IPR037883">
    <property type="entry name" value="Knr4/Smi1-like_sf"/>
</dbReference>
<evidence type="ECO:0000256" key="1">
    <source>
        <dbReference type="SAM" id="MobiDB-lite"/>
    </source>
</evidence>
<dbReference type="RefSeq" id="WP_357990823.1">
    <property type="nucleotide sequence ID" value="NZ_JBEYBR010000018.1"/>
</dbReference>
<dbReference type="SUPFAM" id="SSF160631">
    <property type="entry name" value="SMI1/KNR4-like"/>
    <property type="match status" value="1"/>
</dbReference>
<evidence type="ECO:0000313" key="3">
    <source>
        <dbReference type="Proteomes" id="UP001550535"/>
    </source>
</evidence>
<reference evidence="2 3" key="1">
    <citation type="submission" date="2024-06" db="EMBL/GenBank/DDBJ databases">
        <title>The Natural Products Discovery Center: Release of the First 8490 Sequenced Strains for Exploring Actinobacteria Biosynthetic Diversity.</title>
        <authorList>
            <person name="Kalkreuter E."/>
            <person name="Kautsar S.A."/>
            <person name="Yang D."/>
            <person name="Bader C.D."/>
            <person name="Teijaro C.N."/>
            <person name="Fluegel L."/>
            <person name="Davis C.M."/>
            <person name="Simpson J.R."/>
            <person name="Lauterbach L."/>
            <person name="Steele A.D."/>
            <person name="Gui C."/>
            <person name="Meng S."/>
            <person name="Li G."/>
            <person name="Viehrig K."/>
            <person name="Ye F."/>
            <person name="Su P."/>
            <person name="Kiefer A.F."/>
            <person name="Nichols A."/>
            <person name="Cepeda A.J."/>
            <person name="Yan W."/>
            <person name="Fan B."/>
            <person name="Jiang Y."/>
            <person name="Adhikari A."/>
            <person name="Zheng C.-J."/>
            <person name="Schuster L."/>
            <person name="Cowan T.M."/>
            <person name="Smanski M.J."/>
            <person name="Chevrette M.G."/>
            <person name="De Carvalho L.P.S."/>
            <person name="Shen B."/>
        </authorList>
    </citation>
    <scope>NUCLEOTIDE SEQUENCE [LARGE SCALE GENOMIC DNA]</scope>
    <source>
        <strain evidence="2 3">NPDC019434</strain>
    </source>
</reference>
<organism evidence="2 3">
    <name type="scientific">Nocardia niwae</name>
    <dbReference type="NCBI Taxonomy" id="626084"/>
    <lineage>
        <taxon>Bacteria</taxon>
        <taxon>Bacillati</taxon>
        <taxon>Actinomycetota</taxon>
        <taxon>Actinomycetes</taxon>
        <taxon>Mycobacteriales</taxon>
        <taxon>Nocardiaceae</taxon>
        <taxon>Nocardia</taxon>
    </lineage>
</organism>
<evidence type="ECO:0000313" key="2">
    <source>
        <dbReference type="EMBL" id="MEU2122094.1"/>
    </source>
</evidence>
<keyword evidence="3" id="KW-1185">Reference proteome</keyword>
<dbReference type="EMBL" id="JBEYBR010000018">
    <property type="protein sequence ID" value="MEU2122094.1"/>
    <property type="molecule type" value="Genomic_DNA"/>
</dbReference>
<proteinExistence type="predicted"/>
<accession>A0ABV2X890</accession>
<feature type="region of interest" description="Disordered" evidence="1">
    <location>
        <begin position="1"/>
        <end position="35"/>
    </location>
</feature>
<feature type="compositionally biased region" description="Pro residues" evidence="1">
    <location>
        <begin position="22"/>
        <end position="33"/>
    </location>
</feature>
<comment type="caution">
    <text evidence="2">The sequence shown here is derived from an EMBL/GenBank/DDBJ whole genome shotgun (WGS) entry which is preliminary data.</text>
</comment>
<dbReference type="Proteomes" id="UP001550535">
    <property type="component" value="Unassembled WGS sequence"/>
</dbReference>
<protein>
    <recommendedName>
        <fullName evidence="4">Knr4/Smi1-like domain-containing protein</fullName>
    </recommendedName>
</protein>
<sequence>MRSPTSRSDAPVTDLSALTRLCPPPASPPPPTDWPSVEEALARALPADYKCLIDTYGSGSFWDFLRLYQPHAPTEWVDITGPMPTVIRGRLEEDRAQQKNPVPYDPQDLFAMGVTDNGEYLFWVTDPEDSPDQWTIAINEARGPRWFTYHGTLTQLLIALLTKTTNVLMFPDDLQTLDPFFLPDS</sequence>
<gene>
    <name evidence="2" type="ORF">ABZ507_09690</name>
</gene>
<evidence type="ECO:0008006" key="4">
    <source>
        <dbReference type="Google" id="ProtNLM"/>
    </source>
</evidence>